<evidence type="ECO:0000256" key="1">
    <source>
        <dbReference type="SAM" id="MobiDB-lite"/>
    </source>
</evidence>
<reference evidence="3" key="1">
    <citation type="submission" date="2011-03" db="EMBL/GenBank/DDBJ databases">
        <title>Draft genome sequence of Brevundimonas diminuta.</title>
        <authorList>
            <person name="Brown P.J.B."/>
            <person name="Buechlein A."/>
            <person name="Hemmerich C."/>
            <person name="Brun Y.V."/>
        </authorList>
    </citation>
    <scope>NUCLEOTIDE SEQUENCE [LARGE SCALE GENOMIC DNA]</scope>
    <source>
        <strain evidence="3">C19</strain>
    </source>
</reference>
<name>F4QKD0_9CAUL</name>
<dbReference type="Proteomes" id="UP000006512">
    <property type="component" value="Unassembled WGS sequence"/>
</dbReference>
<sequence length="39" mass="4181">MGPCPGTGRANGRTHRDMNPSGQCFIWASSGDFAKWPVS</sequence>
<organism evidence="2 3">
    <name type="scientific">Asticcacaulis biprosthecium C19</name>
    <dbReference type="NCBI Taxonomy" id="715226"/>
    <lineage>
        <taxon>Bacteria</taxon>
        <taxon>Pseudomonadati</taxon>
        <taxon>Pseudomonadota</taxon>
        <taxon>Alphaproteobacteria</taxon>
        <taxon>Caulobacterales</taxon>
        <taxon>Caulobacteraceae</taxon>
        <taxon>Asticcacaulis</taxon>
    </lineage>
</organism>
<protein>
    <submittedName>
        <fullName evidence="2">Uncharacterized protein</fullName>
    </submittedName>
</protein>
<accession>F4QKD0</accession>
<proteinExistence type="predicted"/>
<dbReference type="EMBL" id="GL883077">
    <property type="protein sequence ID" value="EGF93308.1"/>
    <property type="molecule type" value="Genomic_DNA"/>
</dbReference>
<dbReference type="AlphaFoldDB" id="F4QKD0"/>
<gene>
    <name evidence="2" type="ORF">ABI_17480</name>
</gene>
<feature type="region of interest" description="Disordered" evidence="1">
    <location>
        <begin position="1"/>
        <end position="21"/>
    </location>
</feature>
<dbReference type="STRING" id="715226.ABI_17480"/>
<keyword evidence="3" id="KW-1185">Reference proteome</keyword>
<evidence type="ECO:0000313" key="2">
    <source>
        <dbReference type="EMBL" id="EGF93308.1"/>
    </source>
</evidence>
<dbReference type="HOGENOM" id="CLU_3304007_0_0_5"/>
<evidence type="ECO:0000313" key="3">
    <source>
        <dbReference type="Proteomes" id="UP000006512"/>
    </source>
</evidence>